<reference evidence="1 2" key="1">
    <citation type="submission" date="2021-06" db="EMBL/GenBank/DDBJ databases">
        <authorList>
            <person name="Palmer J.M."/>
        </authorList>
    </citation>
    <scope>NUCLEOTIDE SEQUENCE [LARGE SCALE GENOMIC DNA]</scope>
    <source>
        <strain evidence="1 2">MEX-2019</strain>
        <tissue evidence="1">Muscle</tissue>
    </source>
</reference>
<dbReference type="AlphaFoldDB" id="A0AAV9S7P2"/>
<gene>
    <name evidence="1" type="ORF">CRENBAI_008163</name>
</gene>
<organism evidence="1 2">
    <name type="scientific">Crenichthys baileyi</name>
    <name type="common">White River springfish</name>
    <dbReference type="NCBI Taxonomy" id="28760"/>
    <lineage>
        <taxon>Eukaryota</taxon>
        <taxon>Metazoa</taxon>
        <taxon>Chordata</taxon>
        <taxon>Craniata</taxon>
        <taxon>Vertebrata</taxon>
        <taxon>Euteleostomi</taxon>
        <taxon>Actinopterygii</taxon>
        <taxon>Neopterygii</taxon>
        <taxon>Teleostei</taxon>
        <taxon>Neoteleostei</taxon>
        <taxon>Acanthomorphata</taxon>
        <taxon>Ovalentaria</taxon>
        <taxon>Atherinomorphae</taxon>
        <taxon>Cyprinodontiformes</taxon>
        <taxon>Goodeidae</taxon>
        <taxon>Crenichthys</taxon>
    </lineage>
</organism>
<protein>
    <submittedName>
        <fullName evidence="1">Uncharacterized protein</fullName>
    </submittedName>
</protein>
<dbReference type="EMBL" id="JAHHUM010000746">
    <property type="protein sequence ID" value="KAK5617300.1"/>
    <property type="molecule type" value="Genomic_DNA"/>
</dbReference>
<comment type="caution">
    <text evidence="1">The sequence shown here is derived from an EMBL/GenBank/DDBJ whole genome shotgun (WGS) entry which is preliminary data.</text>
</comment>
<proteinExistence type="predicted"/>
<name>A0AAV9S7P2_9TELE</name>
<keyword evidence="2" id="KW-1185">Reference proteome</keyword>
<evidence type="ECO:0000313" key="2">
    <source>
        <dbReference type="Proteomes" id="UP001311232"/>
    </source>
</evidence>
<accession>A0AAV9S7P2</accession>
<sequence>MEGYYWLEIWSMKMCQWEEMLRFTQYLASRNTLFNLNNFLDKGALQGKIPMEL</sequence>
<dbReference type="Proteomes" id="UP001311232">
    <property type="component" value="Unassembled WGS sequence"/>
</dbReference>
<evidence type="ECO:0000313" key="1">
    <source>
        <dbReference type="EMBL" id="KAK5617300.1"/>
    </source>
</evidence>